<organism evidence="2 3">
    <name type="scientific">Chiloscyllium punctatum</name>
    <name type="common">Brownbanded bambooshark</name>
    <name type="synonym">Hemiscyllium punctatum</name>
    <dbReference type="NCBI Taxonomy" id="137246"/>
    <lineage>
        <taxon>Eukaryota</taxon>
        <taxon>Metazoa</taxon>
        <taxon>Chordata</taxon>
        <taxon>Craniata</taxon>
        <taxon>Vertebrata</taxon>
        <taxon>Chondrichthyes</taxon>
        <taxon>Elasmobranchii</taxon>
        <taxon>Galeomorphii</taxon>
        <taxon>Galeoidea</taxon>
        <taxon>Orectolobiformes</taxon>
        <taxon>Hemiscylliidae</taxon>
        <taxon>Chiloscyllium</taxon>
    </lineage>
</organism>
<protein>
    <submittedName>
        <fullName evidence="2">Uncharacterized protein</fullName>
    </submittedName>
</protein>
<gene>
    <name evidence="2" type="ORF">chiPu_0002335</name>
</gene>
<evidence type="ECO:0000313" key="3">
    <source>
        <dbReference type="Proteomes" id="UP000287033"/>
    </source>
</evidence>
<dbReference type="Proteomes" id="UP000287033">
    <property type="component" value="Unassembled WGS sequence"/>
</dbReference>
<keyword evidence="3" id="KW-1185">Reference proteome</keyword>
<evidence type="ECO:0000313" key="2">
    <source>
        <dbReference type="EMBL" id="GCC23937.1"/>
    </source>
</evidence>
<name>A0A401S0M9_CHIPU</name>
<feature type="region of interest" description="Disordered" evidence="1">
    <location>
        <begin position="111"/>
        <end position="132"/>
    </location>
</feature>
<comment type="caution">
    <text evidence="2">The sequence shown here is derived from an EMBL/GenBank/DDBJ whole genome shotgun (WGS) entry which is preliminary data.</text>
</comment>
<sequence>MRASSVTRPGNNKPNSKLLSGPAGQHAGMRLPANPYQYLLSQHFTHYCFRLHKDPQTSIALPNLDPINNLPSAEEKSQPPEFLLQGLEIYHSRGRGRVLLCLSAGEEMQIPAGAQGESVDLDPQRPSESPQRPALGCALLLCPGAVAVLPASEKEQEQEEEKRAFVSR</sequence>
<reference evidence="2 3" key="1">
    <citation type="journal article" date="2018" name="Nat. Ecol. Evol.">
        <title>Shark genomes provide insights into elasmobranch evolution and the origin of vertebrates.</title>
        <authorList>
            <person name="Hara Y"/>
            <person name="Yamaguchi K"/>
            <person name="Onimaru K"/>
            <person name="Kadota M"/>
            <person name="Koyanagi M"/>
            <person name="Keeley SD"/>
            <person name="Tatsumi K"/>
            <person name="Tanaka K"/>
            <person name="Motone F"/>
            <person name="Kageyama Y"/>
            <person name="Nozu R"/>
            <person name="Adachi N"/>
            <person name="Nishimura O"/>
            <person name="Nakagawa R"/>
            <person name="Tanegashima C"/>
            <person name="Kiyatake I"/>
            <person name="Matsumoto R"/>
            <person name="Murakumo K"/>
            <person name="Nishida K"/>
            <person name="Terakita A"/>
            <person name="Kuratani S"/>
            <person name="Sato K"/>
            <person name="Hyodo S Kuraku.S."/>
        </authorList>
    </citation>
    <scope>NUCLEOTIDE SEQUENCE [LARGE SCALE GENOMIC DNA]</scope>
</reference>
<feature type="region of interest" description="Disordered" evidence="1">
    <location>
        <begin position="1"/>
        <end position="26"/>
    </location>
</feature>
<evidence type="ECO:0000256" key="1">
    <source>
        <dbReference type="SAM" id="MobiDB-lite"/>
    </source>
</evidence>
<accession>A0A401S0M9</accession>
<feature type="compositionally biased region" description="Polar residues" evidence="1">
    <location>
        <begin position="1"/>
        <end position="18"/>
    </location>
</feature>
<dbReference type="EMBL" id="BEZZ01000043">
    <property type="protein sequence ID" value="GCC23937.1"/>
    <property type="molecule type" value="Genomic_DNA"/>
</dbReference>
<dbReference type="AlphaFoldDB" id="A0A401S0M9"/>
<proteinExistence type="predicted"/>